<evidence type="ECO:0000256" key="1">
    <source>
        <dbReference type="ARBA" id="ARBA00000085"/>
    </source>
</evidence>
<dbReference type="InterPro" id="IPR003594">
    <property type="entry name" value="HATPase_dom"/>
</dbReference>
<dbReference type="InterPro" id="IPR011006">
    <property type="entry name" value="CheY-like_superfamily"/>
</dbReference>
<sequence>MVVRDFALDRRVPGGPPVPGIASGIGVSFGGDGTTAGAVLALYNREPKRFDDDVEFVQAVATVLGLAMERGAIQDSMRTARDFAESIVDTVREALLVLDAGLVVAAASQAYYRMFSTTAEATLGRPLAELVDGMLRDVALDGRLKAMITAGSTIEELEIDAGQDAEGRRALQINARPLSRSDRPLILLGIEDVTERNRARKALDAAKALAEQASAGKTRFLAAASHDLRQPVQAAVLFHHLLSTQDLPPASAKLLSSLGNTLAALHSMLEEILHVSRLDAGVVDVRMKPFRLRRLIDRLVEDFGPLAHAAGLSLRSVDTGVTVRSDPKLLGRILQNLLANAVKYTDSGRILIGCRHVRGAVRIQVWDTGRGIPEGQLKAIFEEFHQVGNFARDRRQGLGLGLSIVDRLALLLHHPIGVRSRPGRGSVFEIVVPVTDDAEALEDAATEPDLDGTGRRVLVIDDDPVVLDSIRQYLERHRFDVFAAADREAALMLILPQRPPHLVIADYRLVGEETGADVIRYLRTAFGIAVPGIILTGDTSPERIREASRSGFSLLHKPITPQDLAVAVRGALTDDGIGT</sequence>
<dbReference type="Gene3D" id="3.40.50.2300">
    <property type="match status" value="1"/>
</dbReference>
<evidence type="ECO:0000256" key="4">
    <source>
        <dbReference type="ARBA" id="ARBA00022679"/>
    </source>
</evidence>
<dbReference type="PANTHER" id="PTHR43047">
    <property type="entry name" value="TWO-COMPONENT HISTIDINE PROTEIN KINASE"/>
    <property type="match status" value="1"/>
</dbReference>
<feature type="modified residue" description="4-aspartylphosphate" evidence="6">
    <location>
        <position position="506"/>
    </location>
</feature>
<dbReference type="NCBIfam" id="TIGR00229">
    <property type="entry name" value="sensory_box"/>
    <property type="match status" value="1"/>
</dbReference>
<evidence type="ECO:0000313" key="9">
    <source>
        <dbReference type="EMBL" id="PNQ95980.1"/>
    </source>
</evidence>
<dbReference type="InterPro" id="IPR005467">
    <property type="entry name" value="His_kinase_dom"/>
</dbReference>
<comment type="catalytic activity">
    <reaction evidence="1">
        <text>ATP + protein L-histidine = ADP + protein N-phospho-L-histidine.</text>
        <dbReference type="EC" id="2.7.13.3"/>
    </reaction>
</comment>
<dbReference type="Gene3D" id="3.30.565.10">
    <property type="entry name" value="Histidine kinase-like ATPase, C-terminal domain"/>
    <property type="match status" value="1"/>
</dbReference>
<keyword evidence="5" id="KW-0418">Kinase</keyword>
<keyword evidence="9" id="KW-0614">Plasmid</keyword>
<organism evidence="9 10">
    <name type="scientific">Azospirillum argentinense</name>
    <dbReference type="NCBI Taxonomy" id="2970906"/>
    <lineage>
        <taxon>Bacteria</taxon>
        <taxon>Pseudomonadati</taxon>
        <taxon>Pseudomonadota</taxon>
        <taxon>Alphaproteobacteria</taxon>
        <taxon>Rhodospirillales</taxon>
        <taxon>Azospirillaceae</taxon>
        <taxon>Azospirillum</taxon>
    </lineage>
</organism>
<dbReference type="SMART" id="SM00448">
    <property type="entry name" value="REC"/>
    <property type="match status" value="1"/>
</dbReference>
<evidence type="ECO:0000256" key="3">
    <source>
        <dbReference type="ARBA" id="ARBA00022553"/>
    </source>
</evidence>
<dbReference type="PROSITE" id="PS50109">
    <property type="entry name" value="HIS_KIN"/>
    <property type="match status" value="1"/>
</dbReference>
<protein>
    <recommendedName>
        <fullName evidence="2">histidine kinase</fullName>
        <ecNumber evidence="2">2.7.13.3</ecNumber>
    </recommendedName>
</protein>
<dbReference type="FunFam" id="3.30.565.10:FF:000049">
    <property type="entry name" value="Two-component sensor histidine kinase"/>
    <property type="match status" value="1"/>
</dbReference>
<reference evidence="9 10" key="1">
    <citation type="submission" date="2018-01" db="EMBL/GenBank/DDBJ databases">
        <title>Whole genome sequence of Azospirillum brasilense REC3 isolated from strawberry roots.</title>
        <authorList>
            <person name="Fontana C.A."/>
            <person name="Salazar S.M."/>
            <person name="Bassi D."/>
            <person name="Puglisi E."/>
            <person name="Lovaisa N.C."/>
            <person name="Toffoli L.M."/>
            <person name="Pedraza R."/>
            <person name="Cocconcelli P.S."/>
        </authorList>
    </citation>
    <scope>NUCLEOTIDE SEQUENCE [LARGE SCALE GENOMIC DNA]</scope>
    <source>
        <strain evidence="9 10">REC3</strain>
        <plasmid evidence="9">p21unnamed</plasmid>
    </source>
</reference>
<dbReference type="InterPro" id="IPR000014">
    <property type="entry name" value="PAS"/>
</dbReference>
<evidence type="ECO:0000256" key="6">
    <source>
        <dbReference type="PROSITE-ProRule" id="PRU00169"/>
    </source>
</evidence>
<dbReference type="Gene3D" id="3.30.450.20">
    <property type="entry name" value="PAS domain"/>
    <property type="match status" value="1"/>
</dbReference>
<dbReference type="InterPro" id="IPR035965">
    <property type="entry name" value="PAS-like_dom_sf"/>
</dbReference>
<dbReference type="GO" id="GO:0009927">
    <property type="term" value="F:histidine phosphotransfer kinase activity"/>
    <property type="evidence" value="ECO:0007669"/>
    <property type="project" value="TreeGrafter"/>
</dbReference>
<dbReference type="SMART" id="SM00388">
    <property type="entry name" value="HisKA"/>
    <property type="match status" value="1"/>
</dbReference>
<evidence type="ECO:0000313" key="10">
    <source>
        <dbReference type="Proteomes" id="UP000236268"/>
    </source>
</evidence>
<dbReference type="PANTHER" id="PTHR43047:SF9">
    <property type="entry name" value="HISTIDINE KINASE"/>
    <property type="match status" value="1"/>
</dbReference>
<dbReference type="GO" id="GO:0000155">
    <property type="term" value="F:phosphorelay sensor kinase activity"/>
    <property type="evidence" value="ECO:0007669"/>
    <property type="project" value="InterPro"/>
</dbReference>
<feature type="domain" description="Histidine kinase" evidence="7">
    <location>
        <begin position="223"/>
        <end position="436"/>
    </location>
</feature>
<dbReference type="Pfam" id="PF02518">
    <property type="entry name" value="HATPase_c"/>
    <property type="match status" value="1"/>
</dbReference>
<dbReference type="CDD" id="cd00156">
    <property type="entry name" value="REC"/>
    <property type="match status" value="1"/>
</dbReference>
<dbReference type="GO" id="GO:0005886">
    <property type="term" value="C:plasma membrane"/>
    <property type="evidence" value="ECO:0007669"/>
    <property type="project" value="TreeGrafter"/>
</dbReference>
<dbReference type="AlphaFoldDB" id="A0A2K1FTX9"/>
<accession>A0A2K1FTX9</accession>
<dbReference type="Proteomes" id="UP000236268">
    <property type="component" value="Unassembled WGS sequence"/>
</dbReference>
<dbReference type="SUPFAM" id="SSF55874">
    <property type="entry name" value="ATPase domain of HSP90 chaperone/DNA topoisomerase II/histidine kinase"/>
    <property type="match status" value="1"/>
</dbReference>
<evidence type="ECO:0000256" key="5">
    <source>
        <dbReference type="ARBA" id="ARBA00022777"/>
    </source>
</evidence>
<dbReference type="InterPro" id="IPR003661">
    <property type="entry name" value="HisK_dim/P_dom"/>
</dbReference>
<dbReference type="EC" id="2.7.13.3" evidence="2"/>
<dbReference type="InterPro" id="IPR036097">
    <property type="entry name" value="HisK_dim/P_sf"/>
</dbReference>
<name>A0A2K1FTX9_9PROT</name>
<dbReference type="EMBL" id="POWG01000038">
    <property type="protein sequence ID" value="PNQ95980.1"/>
    <property type="molecule type" value="Genomic_DNA"/>
</dbReference>
<geneLocation type="plasmid" evidence="9">
    <name>p21unnamed</name>
</geneLocation>
<dbReference type="Gene3D" id="1.10.287.130">
    <property type="match status" value="1"/>
</dbReference>
<dbReference type="Pfam" id="PF00072">
    <property type="entry name" value="Response_reg"/>
    <property type="match status" value="1"/>
</dbReference>
<dbReference type="InterPro" id="IPR036890">
    <property type="entry name" value="HATPase_C_sf"/>
</dbReference>
<dbReference type="InterPro" id="IPR013656">
    <property type="entry name" value="PAS_4"/>
</dbReference>
<dbReference type="SUPFAM" id="SSF55785">
    <property type="entry name" value="PYP-like sensor domain (PAS domain)"/>
    <property type="match status" value="1"/>
</dbReference>
<dbReference type="CDD" id="cd00082">
    <property type="entry name" value="HisKA"/>
    <property type="match status" value="1"/>
</dbReference>
<evidence type="ECO:0000259" key="7">
    <source>
        <dbReference type="PROSITE" id="PS50109"/>
    </source>
</evidence>
<keyword evidence="4" id="KW-0808">Transferase</keyword>
<dbReference type="Pfam" id="PF00512">
    <property type="entry name" value="HisKA"/>
    <property type="match status" value="1"/>
</dbReference>
<gene>
    <name evidence="9" type="ORF">C1S70_26105</name>
</gene>
<dbReference type="InterPro" id="IPR001789">
    <property type="entry name" value="Sig_transdc_resp-reg_receiver"/>
</dbReference>
<comment type="caution">
    <text evidence="9">The sequence shown here is derived from an EMBL/GenBank/DDBJ whole genome shotgun (WGS) entry which is preliminary data.</text>
</comment>
<dbReference type="PRINTS" id="PR00344">
    <property type="entry name" value="BCTRLSENSOR"/>
</dbReference>
<proteinExistence type="predicted"/>
<dbReference type="InterPro" id="IPR004358">
    <property type="entry name" value="Sig_transdc_His_kin-like_C"/>
</dbReference>
<dbReference type="SUPFAM" id="SSF47384">
    <property type="entry name" value="Homodimeric domain of signal transducing histidine kinase"/>
    <property type="match status" value="1"/>
</dbReference>
<dbReference type="SMART" id="SM00387">
    <property type="entry name" value="HATPase_c"/>
    <property type="match status" value="1"/>
</dbReference>
<evidence type="ECO:0000259" key="8">
    <source>
        <dbReference type="PROSITE" id="PS50110"/>
    </source>
</evidence>
<feature type="domain" description="Response regulatory" evidence="8">
    <location>
        <begin position="456"/>
        <end position="572"/>
    </location>
</feature>
<dbReference type="PROSITE" id="PS50110">
    <property type="entry name" value="RESPONSE_REGULATORY"/>
    <property type="match status" value="1"/>
</dbReference>
<evidence type="ECO:0000256" key="2">
    <source>
        <dbReference type="ARBA" id="ARBA00012438"/>
    </source>
</evidence>
<keyword evidence="3 6" id="KW-0597">Phosphoprotein</keyword>
<dbReference type="Pfam" id="PF08448">
    <property type="entry name" value="PAS_4"/>
    <property type="match status" value="1"/>
</dbReference>
<dbReference type="SUPFAM" id="SSF52172">
    <property type="entry name" value="CheY-like"/>
    <property type="match status" value="1"/>
</dbReference>